<protein>
    <recommendedName>
        <fullName evidence="4">DUF2946 domain-containing protein</fullName>
    </recommendedName>
</protein>
<evidence type="ECO:0000313" key="2">
    <source>
        <dbReference type="EMBL" id="RIH82998.1"/>
    </source>
</evidence>
<accession>A0A399EGB7</accession>
<name>A0A399EGB7_9DEIN</name>
<evidence type="ECO:0008006" key="4">
    <source>
        <dbReference type="Google" id="ProtNLM"/>
    </source>
</evidence>
<gene>
    <name evidence="2" type="ORF">Mlute_02319</name>
</gene>
<dbReference type="AlphaFoldDB" id="A0A399EGB7"/>
<keyword evidence="3" id="KW-1185">Reference proteome</keyword>
<dbReference type="RefSeq" id="WP_245958956.1">
    <property type="nucleotide sequence ID" value="NZ_QWKZ01000091.1"/>
</dbReference>
<organism evidence="2 3">
    <name type="scientific">Meiothermus luteus</name>
    <dbReference type="NCBI Taxonomy" id="2026184"/>
    <lineage>
        <taxon>Bacteria</taxon>
        <taxon>Thermotogati</taxon>
        <taxon>Deinococcota</taxon>
        <taxon>Deinococci</taxon>
        <taxon>Thermales</taxon>
        <taxon>Thermaceae</taxon>
        <taxon>Meiothermus</taxon>
    </lineage>
</organism>
<dbReference type="EMBL" id="QWKZ01000091">
    <property type="protein sequence ID" value="RIH82998.1"/>
    <property type="molecule type" value="Genomic_DNA"/>
</dbReference>
<feature type="region of interest" description="Disordered" evidence="1">
    <location>
        <begin position="94"/>
        <end position="123"/>
    </location>
</feature>
<dbReference type="Proteomes" id="UP000265800">
    <property type="component" value="Unassembled WGS sequence"/>
</dbReference>
<reference evidence="2 3" key="1">
    <citation type="submission" date="2018-08" db="EMBL/GenBank/DDBJ databases">
        <title>Meiothermus luteus KCTC 52599 genome sequencing project.</title>
        <authorList>
            <person name="Da Costa M.S."/>
            <person name="Albuquerque L."/>
            <person name="Raposo P."/>
            <person name="Froufe H.J.C."/>
            <person name="Barroso C.S."/>
            <person name="Egas C."/>
        </authorList>
    </citation>
    <scope>NUCLEOTIDE SEQUENCE [LARGE SCALE GENOMIC DNA]</scope>
    <source>
        <strain evidence="2 3">KCTC 52599</strain>
    </source>
</reference>
<evidence type="ECO:0000256" key="1">
    <source>
        <dbReference type="SAM" id="MobiDB-lite"/>
    </source>
</evidence>
<comment type="caution">
    <text evidence="2">The sequence shown here is derived from an EMBL/GenBank/DDBJ whole genome shotgun (WGS) entry which is preliminary data.</text>
</comment>
<evidence type="ECO:0000313" key="3">
    <source>
        <dbReference type="Proteomes" id="UP000265800"/>
    </source>
</evidence>
<proteinExistence type="predicted"/>
<sequence length="123" mass="12932">MPARAPLRHPLLAWALAGLVLLVSSQYALRDPKSQALPVGFLPGDICTFHPGSAQPQPAPSPSHTHTPHCPLCILGGFSDGILPLVAVPAPTPRPLGTRGLQEPQKPRLSAVFPLLNRGPPQA</sequence>